<comment type="caution">
    <text evidence="4">The sequence shown here is derived from an EMBL/GenBank/DDBJ whole genome shotgun (WGS) entry which is preliminary data.</text>
</comment>
<dbReference type="CDD" id="cd01941">
    <property type="entry name" value="YeiC_kinase_like"/>
    <property type="match status" value="1"/>
</dbReference>
<dbReference type="AlphaFoldDB" id="A0A0R1NVB7"/>
<sequence>MSEKPYVAVIGGMNMDIFGIPDEKVIPRDSNIGQIGMAVGGVGQNIAQNLARLEVPTYLITVYGDDMNGIVMEHSCAQHGIRLDYAEKLTGQRSSGYLYVTDETGDMLLGINDMKICENITPAFLAKRLDFINHASVCMIDANLPEESIMWLGEHVTAPIFVDPVSIVKGKRVIPILDKIDTLKPNRIEAEMMTGIKITDYETAQIAAAKLLEYGVKNVFISLGKDGIMAMSSSQSAHVPTMTTKIVSANGAGDCSTATIVWCRYRGITDLNEVCQYTQAAASIALESEKSVPDITPAKVAAKLTQKQLNVQQRLKAVRS</sequence>
<dbReference type="GO" id="GO:0016301">
    <property type="term" value="F:kinase activity"/>
    <property type="evidence" value="ECO:0007669"/>
    <property type="project" value="UniProtKB-KW"/>
</dbReference>
<organism evidence="4 5">
    <name type="scientific">Limosilactobacillus mucosae DSM 13345</name>
    <dbReference type="NCBI Taxonomy" id="1423771"/>
    <lineage>
        <taxon>Bacteria</taxon>
        <taxon>Bacillati</taxon>
        <taxon>Bacillota</taxon>
        <taxon>Bacilli</taxon>
        <taxon>Lactobacillales</taxon>
        <taxon>Lactobacillaceae</taxon>
        <taxon>Limosilactobacillus</taxon>
    </lineage>
</organism>
<dbReference type="InterPro" id="IPR011611">
    <property type="entry name" value="PfkB_dom"/>
</dbReference>
<gene>
    <name evidence="4" type="ORF">FC47_GL001384</name>
</gene>
<reference evidence="4 5" key="1">
    <citation type="journal article" date="2015" name="Genome Announc.">
        <title>Expanding the biotechnology potential of lactobacilli through comparative genomics of 213 strains and associated genera.</title>
        <authorList>
            <person name="Sun Z."/>
            <person name="Harris H.M."/>
            <person name="McCann A."/>
            <person name="Guo C."/>
            <person name="Argimon S."/>
            <person name="Zhang W."/>
            <person name="Yang X."/>
            <person name="Jeffery I.B."/>
            <person name="Cooney J.C."/>
            <person name="Kagawa T.F."/>
            <person name="Liu W."/>
            <person name="Song Y."/>
            <person name="Salvetti E."/>
            <person name="Wrobel A."/>
            <person name="Rasinkangas P."/>
            <person name="Parkhill J."/>
            <person name="Rea M.C."/>
            <person name="O'Sullivan O."/>
            <person name="Ritari J."/>
            <person name="Douillard F.P."/>
            <person name="Paul Ross R."/>
            <person name="Yang R."/>
            <person name="Briner A.E."/>
            <person name="Felis G.E."/>
            <person name="de Vos W.M."/>
            <person name="Barrangou R."/>
            <person name="Klaenhammer T.R."/>
            <person name="Caufield P.W."/>
            <person name="Cui Y."/>
            <person name="Zhang H."/>
            <person name="O'Toole P.W."/>
        </authorList>
    </citation>
    <scope>NUCLEOTIDE SEQUENCE [LARGE SCALE GENOMIC DNA]</scope>
    <source>
        <strain evidence="4 5">DSM 13345</strain>
    </source>
</reference>
<dbReference type="SUPFAM" id="SSF53613">
    <property type="entry name" value="Ribokinase-like"/>
    <property type="match status" value="1"/>
</dbReference>
<keyword evidence="1" id="KW-0808">Transferase</keyword>
<evidence type="ECO:0000256" key="1">
    <source>
        <dbReference type="ARBA" id="ARBA00022679"/>
    </source>
</evidence>
<dbReference type="PANTHER" id="PTHR10584">
    <property type="entry name" value="SUGAR KINASE"/>
    <property type="match status" value="1"/>
</dbReference>
<dbReference type="PANTHER" id="PTHR10584:SF166">
    <property type="entry name" value="RIBOKINASE"/>
    <property type="match status" value="1"/>
</dbReference>
<dbReference type="InterPro" id="IPR029056">
    <property type="entry name" value="Ribokinase-like"/>
</dbReference>
<dbReference type="EMBL" id="AZEQ01000031">
    <property type="protein sequence ID" value="KRL23625.1"/>
    <property type="molecule type" value="Genomic_DNA"/>
</dbReference>
<evidence type="ECO:0000256" key="2">
    <source>
        <dbReference type="ARBA" id="ARBA00022777"/>
    </source>
</evidence>
<evidence type="ECO:0000313" key="4">
    <source>
        <dbReference type="EMBL" id="KRL23625.1"/>
    </source>
</evidence>
<dbReference type="Proteomes" id="UP000050901">
    <property type="component" value="Unassembled WGS sequence"/>
</dbReference>
<dbReference type="Gene3D" id="3.40.1190.20">
    <property type="match status" value="1"/>
</dbReference>
<dbReference type="RefSeq" id="WP_056968745.1">
    <property type="nucleotide sequence ID" value="NZ_AZEQ01000031.1"/>
</dbReference>
<proteinExistence type="predicted"/>
<dbReference type="Pfam" id="PF00294">
    <property type="entry name" value="PfkB"/>
    <property type="match status" value="1"/>
</dbReference>
<dbReference type="PATRIC" id="fig|1423771.3.peg.1397"/>
<keyword evidence="2 4" id="KW-0418">Kinase</keyword>
<accession>A0A0R1NVB7</accession>
<name>A0A0R1NVB7_LIMMU</name>
<evidence type="ECO:0000313" key="5">
    <source>
        <dbReference type="Proteomes" id="UP000050901"/>
    </source>
</evidence>
<protein>
    <submittedName>
        <fullName evidence="4">Kinase, PfkB family</fullName>
    </submittedName>
</protein>
<feature type="domain" description="Carbohydrate kinase PfkB" evidence="3">
    <location>
        <begin position="5"/>
        <end position="291"/>
    </location>
</feature>
<evidence type="ECO:0000259" key="3">
    <source>
        <dbReference type="Pfam" id="PF00294"/>
    </source>
</evidence>